<name>A0A3B0YLG1_9ZZZZ</name>
<accession>A0A3B0YLG1</accession>
<evidence type="ECO:0000313" key="2">
    <source>
        <dbReference type="EMBL" id="VAW69216.1"/>
    </source>
</evidence>
<reference evidence="2" key="1">
    <citation type="submission" date="2018-06" db="EMBL/GenBank/DDBJ databases">
        <authorList>
            <person name="Zhirakovskaya E."/>
        </authorList>
    </citation>
    <scope>NUCLEOTIDE SEQUENCE</scope>
</reference>
<feature type="region of interest" description="Disordered" evidence="1">
    <location>
        <begin position="1"/>
        <end position="20"/>
    </location>
</feature>
<dbReference type="InterPro" id="IPR010732">
    <property type="entry name" value="T6SS_TssG-like"/>
</dbReference>
<dbReference type="NCBIfam" id="TIGR03347">
    <property type="entry name" value="VI_chp_1"/>
    <property type="match status" value="1"/>
</dbReference>
<dbReference type="EMBL" id="UOFI01000148">
    <property type="protein sequence ID" value="VAW69216.1"/>
    <property type="molecule type" value="Genomic_DNA"/>
</dbReference>
<evidence type="ECO:0000256" key="1">
    <source>
        <dbReference type="SAM" id="MobiDB-lite"/>
    </source>
</evidence>
<dbReference type="PANTHER" id="PTHR35564:SF4">
    <property type="entry name" value="CYTOPLASMIC PROTEIN"/>
    <property type="match status" value="1"/>
</dbReference>
<sequence length="358" mass="40592">MASENRPASDAVKPVAKKPELLRQQRRQLQQQLQEKPYTFGFYQTLRRFECLYLQKPRIGEALRPVDDALRLSQEPSLAFAPAALASFTAEGEGQASRLAVHFFGLFGPNGPLPLHLTEYARDRLRNADDPTFSEFLDVFHHRMLSLFYRSWASAQPTVNFDRPQEDRFSVYTGALFGLGMPSLRNRDEMPDFAKLHFAGRLSAQAHNGEGLVAMIRHFFKVPAVLEQFVGEWMKLPDSCWCRLGEAAEAATLGVNIAIGDCVWQCQQKFRIILGPLNFTEYEQMLPGKDSSKRLRALVRNYIGDSMNWDIKLVLKKEKVPCITLGQGDLLGLNAWLGDRPDDDDADDLLLEPMRDMA</sequence>
<dbReference type="PANTHER" id="PTHR35564">
    <property type="match status" value="1"/>
</dbReference>
<proteinExistence type="predicted"/>
<dbReference type="AlphaFoldDB" id="A0A3B0YLG1"/>
<gene>
    <name evidence="2" type="ORF">MNBD_GAMMA09-2792</name>
</gene>
<organism evidence="2">
    <name type="scientific">hydrothermal vent metagenome</name>
    <dbReference type="NCBI Taxonomy" id="652676"/>
    <lineage>
        <taxon>unclassified sequences</taxon>
        <taxon>metagenomes</taxon>
        <taxon>ecological metagenomes</taxon>
    </lineage>
</organism>
<protein>
    <submittedName>
        <fullName evidence="2">Uncharacterized protein ImpH/VasB</fullName>
    </submittedName>
</protein>
<dbReference type="Pfam" id="PF06996">
    <property type="entry name" value="T6SS_TssG"/>
    <property type="match status" value="1"/>
</dbReference>